<dbReference type="Proteomes" id="UP001329505">
    <property type="component" value="Unassembled WGS sequence"/>
</dbReference>
<dbReference type="Pfam" id="PF14667">
    <property type="entry name" value="Polysacc_synt_C"/>
    <property type="match status" value="1"/>
</dbReference>
<dbReference type="Proteomes" id="UP000199221">
    <property type="component" value="Unassembled WGS sequence"/>
</dbReference>
<dbReference type="NCBIfam" id="NF047837">
    <property type="entry name" value="UDPAcbARedWbcJ"/>
    <property type="match status" value="1"/>
</dbReference>
<dbReference type="Gene3D" id="3.40.50.720">
    <property type="entry name" value="NAD(P)-binding Rossmann-like Domain"/>
    <property type="match status" value="1"/>
</dbReference>
<dbReference type="CDD" id="cd07007">
    <property type="entry name" value="cupin_CapF-like_C"/>
    <property type="match status" value="1"/>
</dbReference>
<evidence type="ECO:0000259" key="2">
    <source>
        <dbReference type="Pfam" id="PF14667"/>
    </source>
</evidence>
<dbReference type="InterPro" id="IPR050177">
    <property type="entry name" value="Lipid_A_modif_metabolic_enz"/>
</dbReference>
<proteinExistence type="predicted"/>
<dbReference type="InterPro" id="IPR014710">
    <property type="entry name" value="RmlC-like_jellyroll"/>
</dbReference>
<dbReference type="SUPFAM" id="SSF51182">
    <property type="entry name" value="RmlC-like cupins"/>
    <property type="match status" value="1"/>
</dbReference>
<dbReference type="Pfam" id="PF01370">
    <property type="entry name" value="Epimerase"/>
    <property type="match status" value="1"/>
</dbReference>
<evidence type="ECO:0000313" key="3">
    <source>
        <dbReference type="EMBL" id="MEE1881904.1"/>
    </source>
</evidence>
<organism evidence="4 5">
    <name type="scientific">Pseudomonas soli</name>
    <dbReference type="NCBI Taxonomy" id="1306993"/>
    <lineage>
        <taxon>Bacteria</taxon>
        <taxon>Pseudomonadati</taxon>
        <taxon>Pseudomonadota</taxon>
        <taxon>Gammaproteobacteria</taxon>
        <taxon>Pseudomonadales</taxon>
        <taxon>Pseudomonadaceae</taxon>
        <taxon>Pseudomonas</taxon>
    </lineage>
</organism>
<dbReference type="RefSeq" id="WP_094010704.1">
    <property type="nucleotide sequence ID" value="NZ_CP128543.1"/>
</dbReference>
<dbReference type="SUPFAM" id="SSF51735">
    <property type="entry name" value="NAD(P)-binding Rossmann-fold domains"/>
    <property type="match status" value="1"/>
</dbReference>
<protein>
    <submittedName>
        <fullName evidence="3">NAD-dependent epimerase/dehydratase family protein</fullName>
    </submittedName>
    <submittedName>
        <fullName evidence="4">UDP-2-acetamido-2,6-beta-L-arabino-hexul-4-ose reductase</fullName>
    </submittedName>
</protein>
<evidence type="ECO:0000313" key="4">
    <source>
        <dbReference type="EMBL" id="SEQ40401.1"/>
    </source>
</evidence>
<evidence type="ECO:0000313" key="5">
    <source>
        <dbReference type="Proteomes" id="UP000199221"/>
    </source>
</evidence>
<dbReference type="AlphaFoldDB" id="A0A1H9FR30"/>
<dbReference type="PANTHER" id="PTHR43245">
    <property type="entry name" value="BIFUNCTIONAL POLYMYXIN RESISTANCE PROTEIN ARNA"/>
    <property type="match status" value="1"/>
</dbReference>
<reference evidence="4 5" key="1">
    <citation type="submission" date="2016-10" db="EMBL/GenBank/DDBJ databases">
        <authorList>
            <person name="de Groot N.N."/>
        </authorList>
    </citation>
    <scope>NUCLEOTIDE SEQUENCE [LARGE SCALE GENOMIC DNA]</scope>
    <source>
        <strain evidence="4 5">LMG 27941</strain>
    </source>
</reference>
<dbReference type="EMBL" id="JAZDQQ010000014">
    <property type="protein sequence ID" value="MEE1881904.1"/>
    <property type="molecule type" value="Genomic_DNA"/>
</dbReference>
<dbReference type="Gene3D" id="2.60.120.10">
    <property type="entry name" value="Jelly Rolls"/>
    <property type="match status" value="1"/>
</dbReference>
<dbReference type="InterPro" id="IPR029303">
    <property type="entry name" value="CapF_C"/>
</dbReference>
<dbReference type="EMBL" id="FOEQ01000002">
    <property type="protein sequence ID" value="SEQ40401.1"/>
    <property type="molecule type" value="Genomic_DNA"/>
</dbReference>
<feature type="domain" description="NAD-dependent epimerase/dehydratase" evidence="1">
    <location>
        <begin position="3"/>
        <end position="181"/>
    </location>
</feature>
<sequence length="372" mass="40904">MNVLITGGNGFIGRNLQSHLHARNDVHMICHDRCVPQALLAQVAAADFIFHLAGVNRPDDTAEFATGNADFTSRLCDAILASGRRIPVVYSSSIQALADNPYGRSKRSAEQALADLAARQGGAVHVFRLPNVFGKWARPNYNSMVATFCHNIANGLPIQIHDVNAVVNLVYIDDVVRHFIGLMDGVLPDDLADEVKPVYSTTVGQVAELLEAFRDSRSTLTTEAVGTGLARALHSTYLSYLPAQAFSYELPGYSDPRGTFVEMLKTRDSGQFAYFTAKPGVTRGGHYHHTKTEKFLVIRGSARFGFRHIQSGETYELHTDGEKPVIVETVPGWTHDVTNIGDDELIVMLWANEVFDRQNPDTYAMPVRSSGE</sequence>
<dbReference type="PANTHER" id="PTHR43245:SF55">
    <property type="entry name" value="NAD(P)-BINDING DOMAIN-CONTAINING PROTEIN"/>
    <property type="match status" value="1"/>
</dbReference>
<reference evidence="3 6" key="2">
    <citation type="submission" date="2024-01" db="EMBL/GenBank/DDBJ databases">
        <title>Unpublished Manusciprt.</title>
        <authorList>
            <person name="Duman M."/>
            <person name="Valdes E.G."/>
            <person name="Ajmi N."/>
            <person name="Altun S."/>
            <person name="Saticioglu I.B."/>
        </authorList>
    </citation>
    <scope>NUCLEOTIDE SEQUENCE [LARGE SCALE GENOMIC DNA]</scope>
    <source>
        <strain evidence="3 6">139P</strain>
    </source>
</reference>
<keyword evidence="6" id="KW-1185">Reference proteome</keyword>
<evidence type="ECO:0000313" key="6">
    <source>
        <dbReference type="Proteomes" id="UP001329505"/>
    </source>
</evidence>
<feature type="domain" description="Capsular polysaccharide assembling protein CapF C-terminal" evidence="2">
    <location>
        <begin position="254"/>
        <end position="363"/>
    </location>
</feature>
<dbReference type="InterPro" id="IPR011051">
    <property type="entry name" value="RmlC_Cupin_sf"/>
</dbReference>
<name>A0A1H9FR30_9PSED</name>
<accession>A0A1H9FR30</accession>
<dbReference type="InterPro" id="IPR036291">
    <property type="entry name" value="NAD(P)-bd_dom_sf"/>
</dbReference>
<dbReference type="InterPro" id="IPR001509">
    <property type="entry name" value="Epimerase_deHydtase"/>
</dbReference>
<dbReference type="GeneID" id="93676746"/>
<gene>
    <name evidence="4" type="ORF">SAMN05216230_102623</name>
    <name evidence="3" type="ORF">V0R55_17225</name>
</gene>
<evidence type="ECO:0000259" key="1">
    <source>
        <dbReference type="Pfam" id="PF01370"/>
    </source>
</evidence>